<comment type="caution">
    <text evidence="2">The sequence shown here is derived from an EMBL/GenBank/DDBJ whole genome shotgun (WGS) entry which is preliminary data.</text>
</comment>
<feature type="region of interest" description="Disordered" evidence="1">
    <location>
        <begin position="56"/>
        <end position="116"/>
    </location>
</feature>
<protein>
    <submittedName>
        <fullName evidence="2">Uncharacterized protein</fullName>
    </submittedName>
</protein>
<sequence length="116" mass="11897">MFIKVKSSRDTSAGLFRAGLVYDLRKADAKTLDAVKPHLTDGGPFKKLSAKAAEKASKESVVTLGPSDEVTGGDAPDMPLATDETAGDDTLGSTFSEEEVSGGDASDGSVSEGDQS</sequence>
<feature type="compositionally biased region" description="Low complexity" evidence="1">
    <location>
        <begin position="102"/>
        <end position="116"/>
    </location>
</feature>
<dbReference type="RefSeq" id="WP_283427437.1">
    <property type="nucleotide sequence ID" value="NZ_FXTY01000008.1"/>
</dbReference>
<reference evidence="2 3" key="1">
    <citation type="submission" date="2017-05" db="EMBL/GenBank/DDBJ databases">
        <authorList>
            <person name="Varghese N."/>
            <person name="Submissions S."/>
        </authorList>
    </citation>
    <scope>NUCLEOTIDE SEQUENCE [LARGE SCALE GENOMIC DNA]</scope>
    <source>
        <strain evidence="2 3">DSM 29734</strain>
    </source>
</reference>
<organism evidence="2 3">
    <name type="scientific">Shimia sagamensis</name>
    <dbReference type="NCBI Taxonomy" id="1566352"/>
    <lineage>
        <taxon>Bacteria</taxon>
        <taxon>Pseudomonadati</taxon>
        <taxon>Pseudomonadota</taxon>
        <taxon>Alphaproteobacteria</taxon>
        <taxon>Rhodobacterales</taxon>
        <taxon>Roseobacteraceae</taxon>
    </lineage>
</organism>
<gene>
    <name evidence="2" type="ORF">SAMN06265373_108138</name>
</gene>
<evidence type="ECO:0000313" key="3">
    <source>
        <dbReference type="Proteomes" id="UP001157961"/>
    </source>
</evidence>
<dbReference type="EMBL" id="FXTY01000008">
    <property type="protein sequence ID" value="SMP32153.1"/>
    <property type="molecule type" value="Genomic_DNA"/>
</dbReference>
<keyword evidence="3" id="KW-1185">Reference proteome</keyword>
<dbReference type="Proteomes" id="UP001157961">
    <property type="component" value="Unassembled WGS sequence"/>
</dbReference>
<proteinExistence type="predicted"/>
<evidence type="ECO:0000313" key="2">
    <source>
        <dbReference type="EMBL" id="SMP32153.1"/>
    </source>
</evidence>
<accession>A0ABY1PG41</accession>
<evidence type="ECO:0000256" key="1">
    <source>
        <dbReference type="SAM" id="MobiDB-lite"/>
    </source>
</evidence>
<name>A0ABY1PG41_9RHOB</name>